<reference evidence="2 3" key="1">
    <citation type="journal article" date="2022" name="Nat. Ecol. Evol.">
        <title>A masculinizing supergene underlies an exaggerated male reproductive morph in a spider.</title>
        <authorList>
            <person name="Hendrickx F."/>
            <person name="De Corte Z."/>
            <person name="Sonet G."/>
            <person name="Van Belleghem S.M."/>
            <person name="Kostlbacher S."/>
            <person name="Vangestel C."/>
        </authorList>
    </citation>
    <scope>NUCLEOTIDE SEQUENCE [LARGE SCALE GENOMIC DNA]</scope>
    <source>
        <strain evidence="2">W744_W776</strain>
    </source>
</reference>
<organism evidence="2 3">
    <name type="scientific">Oedothorax gibbosus</name>
    <dbReference type="NCBI Taxonomy" id="931172"/>
    <lineage>
        <taxon>Eukaryota</taxon>
        <taxon>Metazoa</taxon>
        <taxon>Ecdysozoa</taxon>
        <taxon>Arthropoda</taxon>
        <taxon>Chelicerata</taxon>
        <taxon>Arachnida</taxon>
        <taxon>Araneae</taxon>
        <taxon>Araneomorphae</taxon>
        <taxon>Entelegynae</taxon>
        <taxon>Araneoidea</taxon>
        <taxon>Linyphiidae</taxon>
        <taxon>Erigoninae</taxon>
        <taxon>Oedothorax</taxon>
    </lineage>
</organism>
<evidence type="ECO:0000313" key="3">
    <source>
        <dbReference type="Proteomes" id="UP000827092"/>
    </source>
</evidence>
<accession>A0AAV6U5K9</accession>
<keyword evidence="3" id="KW-1185">Reference proteome</keyword>
<proteinExistence type="predicted"/>
<evidence type="ECO:0000256" key="1">
    <source>
        <dbReference type="SAM" id="MobiDB-lite"/>
    </source>
</evidence>
<comment type="caution">
    <text evidence="2">The sequence shown here is derived from an EMBL/GenBank/DDBJ whole genome shotgun (WGS) entry which is preliminary data.</text>
</comment>
<protein>
    <submittedName>
        <fullName evidence="2">Uncharacterized protein</fullName>
    </submittedName>
</protein>
<sequence>MNEFNNPTMPLTDKIPAKRSDSLCGPALLLQAAQDEETYPRVRKKSPSFDPSKEDKKLPFSSKTRMAWAGI</sequence>
<dbReference type="AlphaFoldDB" id="A0AAV6U5K9"/>
<gene>
    <name evidence="2" type="ORF">JTE90_004073</name>
</gene>
<feature type="region of interest" description="Disordered" evidence="1">
    <location>
        <begin position="35"/>
        <end position="71"/>
    </location>
</feature>
<name>A0AAV6U5K9_9ARAC</name>
<dbReference type="Proteomes" id="UP000827092">
    <property type="component" value="Unassembled WGS sequence"/>
</dbReference>
<dbReference type="EMBL" id="JAFNEN010000643">
    <property type="protein sequence ID" value="KAG8179245.1"/>
    <property type="molecule type" value="Genomic_DNA"/>
</dbReference>
<evidence type="ECO:0000313" key="2">
    <source>
        <dbReference type="EMBL" id="KAG8179245.1"/>
    </source>
</evidence>